<name>A0ABR8DS24_9NOSO</name>
<dbReference type="PANTHER" id="PTHR21047">
    <property type="entry name" value="DTDP-6-DEOXY-D-GLUCOSE-3,5 EPIMERASE"/>
    <property type="match status" value="1"/>
</dbReference>
<proteinExistence type="inferred from homology"/>
<evidence type="ECO:0000256" key="1">
    <source>
        <dbReference type="RuleBase" id="RU364069"/>
    </source>
</evidence>
<sequence length="189" mass="21785">MIFTETKIKGAFIVDLELQRDSRGFFARSFCIQEFKDRGLKPTIAQTNLSFNYKKGTLRGMHYQTPPSQETKLVRCIRGSIYDVIIDLRPESSSYLSHIGIELTAENRLALYIPETCAHGFQTLTDETEVNYQMGDLYAPEYANGYRYDDPAFGIEWPLPVTEISEKDRAWSLFESKKNCNAWDDVKLL</sequence>
<dbReference type="InterPro" id="IPR011051">
    <property type="entry name" value="RmlC_Cupin_sf"/>
</dbReference>
<keyword evidence="1 2" id="KW-0413">Isomerase</keyword>
<comment type="caution">
    <text evidence="2">The sequence shown here is derived from an EMBL/GenBank/DDBJ whole genome shotgun (WGS) entry which is preliminary data.</text>
</comment>
<dbReference type="PANTHER" id="PTHR21047:SF2">
    <property type="entry name" value="THYMIDINE DIPHOSPHO-4-KETO-RHAMNOSE 3,5-EPIMERASE"/>
    <property type="match status" value="1"/>
</dbReference>
<comment type="subunit">
    <text evidence="1">Homodimer.</text>
</comment>
<comment type="function">
    <text evidence="1">Catalyzes the epimerization of the C3' and C5'positions of dTDP-6-deoxy-D-xylo-4-hexulose, forming dTDP-6-deoxy-L-lyxo-4-hexulose.</text>
</comment>
<dbReference type="Proteomes" id="UP000623440">
    <property type="component" value="Unassembled WGS sequence"/>
</dbReference>
<comment type="pathway">
    <text evidence="1">Carbohydrate biosynthesis; dTDP-L-rhamnose biosynthesis.</text>
</comment>
<dbReference type="CDD" id="cd00438">
    <property type="entry name" value="cupin_RmlC"/>
    <property type="match status" value="1"/>
</dbReference>
<dbReference type="EMBL" id="JACJSI010000051">
    <property type="protein sequence ID" value="MBD2532165.1"/>
    <property type="molecule type" value="Genomic_DNA"/>
</dbReference>
<comment type="similarity">
    <text evidence="1">Belongs to the dTDP-4-dehydrorhamnose 3,5-epimerase family.</text>
</comment>
<dbReference type="RefSeq" id="WP_190942824.1">
    <property type="nucleotide sequence ID" value="NZ_JACJSI010000051.1"/>
</dbReference>
<dbReference type="InterPro" id="IPR014710">
    <property type="entry name" value="RmlC-like_jellyroll"/>
</dbReference>
<evidence type="ECO:0000313" key="3">
    <source>
        <dbReference type="Proteomes" id="UP000623440"/>
    </source>
</evidence>
<comment type="catalytic activity">
    <reaction evidence="1">
        <text>dTDP-4-dehydro-6-deoxy-alpha-D-glucose = dTDP-4-dehydro-beta-L-rhamnose</text>
        <dbReference type="Rhea" id="RHEA:16969"/>
        <dbReference type="ChEBI" id="CHEBI:57649"/>
        <dbReference type="ChEBI" id="CHEBI:62830"/>
        <dbReference type="EC" id="5.1.3.13"/>
    </reaction>
</comment>
<reference evidence="2 3" key="1">
    <citation type="journal article" date="2020" name="ISME J.">
        <title>Comparative genomics reveals insights into cyanobacterial evolution and habitat adaptation.</title>
        <authorList>
            <person name="Chen M.Y."/>
            <person name="Teng W.K."/>
            <person name="Zhao L."/>
            <person name="Hu C.X."/>
            <person name="Zhou Y.K."/>
            <person name="Han B.P."/>
            <person name="Song L.R."/>
            <person name="Shu W.S."/>
        </authorList>
    </citation>
    <scope>NUCLEOTIDE SEQUENCE [LARGE SCALE GENOMIC DNA]</scope>
    <source>
        <strain evidence="2 3">FACHB-838</strain>
    </source>
</reference>
<accession>A0ABR8DS24</accession>
<gene>
    <name evidence="2" type="primary">rfbC</name>
    <name evidence="2" type="ORF">H6G97_22305</name>
</gene>
<organism evidence="2 3">
    <name type="scientific">Nostoc flagelliforme FACHB-838</name>
    <dbReference type="NCBI Taxonomy" id="2692904"/>
    <lineage>
        <taxon>Bacteria</taxon>
        <taxon>Bacillati</taxon>
        <taxon>Cyanobacteriota</taxon>
        <taxon>Cyanophyceae</taxon>
        <taxon>Nostocales</taxon>
        <taxon>Nostocaceae</taxon>
        <taxon>Nostoc</taxon>
    </lineage>
</organism>
<keyword evidence="3" id="KW-1185">Reference proteome</keyword>
<dbReference type="Pfam" id="PF00908">
    <property type="entry name" value="dTDP_sugar_isom"/>
    <property type="match status" value="1"/>
</dbReference>
<evidence type="ECO:0000313" key="2">
    <source>
        <dbReference type="EMBL" id="MBD2532165.1"/>
    </source>
</evidence>
<dbReference type="GO" id="GO:0008830">
    <property type="term" value="F:dTDP-4-dehydrorhamnose 3,5-epimerase activity"/>
    <property type="evidence" value="ECO:0007669"/>
    <property type="project" value="UniProtKB-EC"/>
</dbReference>
<dbReference type="EC" id="5.1.3.13" evidence="1"/>
<dbReference type="SUPFAM" id="SSF51182">
    <property type="entry name" value="RmlC-like cupins"/>
    <property type="match status" value="1"/>
</dbReference>
<dbReference type="InterPro" id="IPR000888">
    <property type="entry name" value="RmlC-like"/>
</dbReference>
<dbReference type="NCBIfam" id="TIGR01221">
    <property type="entry name" value="rmlC"/>
    <property type="match status" value="1"/>
</dbReference>
<protein>
    <recommendedName>
        <fullName evidence="1">dTDP-4-dehydrorhamnose 3,5-epimerase</fullName>
        <ecNumber evidence="1">5.1.3.13</ecNumber>
    </recommendedName>
    <alternativeName>
        <fullName evidence="1">Thymidine diphospho-4-keto-rhamnose 3,5-epimerase</fullName>
    </alternativeName>
</protein>
<dbReference type="Gene3D" id="2.60.120.10">
    <property type="entry name" value="Jelly Rolls"/>
    <property type="match status" value="1"/>
</dbReference>